<proteinExistence type="predicted"/>
<dbReference type="AlphaFoldDB" id="A0A9N9EPY6"/>
<accession>A0A9N9EPY6</accession>
<sequence length="64" mass="7075">SKGDESLEAATLIARVVEHSPTLNQQNFNVSRGKGIKGSNLTYLFVDAVKARAMIHFSESLWKI</sequence>
<evidence type="ECO:0000313" key="2">
    <source>
        <dbReference type="Proteomes" id="UP000789342"/>
    </source>
</evidence>
<feature type="non-terminal residue" evidence="1">
    <location>
        <position position="1"/>
    </location>
</feature>
<comment type="caution">
    <text evidence="1">The sequence shown here is derived from an EMBL/GenBank/DDBJ whole genome shotgun (WGS) entry which is preliminary data.</text>
</comment>
<reference evidence="1" key="1">
    <citation type="submission" date="2021-06" db="EMBL/GenBank/DDBJ databases">
        <authorList>
            <person name="Kallberg Y."/>
            <person name="Tangrot J."/>
            <person name="Rosling A."/>
        </authorList>
    </citation>
    <scope>NUCLEOTIDE SEQUENCE</scope>
    <source>
        <strain evidence="1">CL551</strain>
    </source>
</reference>
<gene>
    <name evidence="1" type="ORF">AMORRO_LOCUS11596</name>
</gene>
<protein>
    <submittedName>
        <fullName evidence="1">17407_t:CDS:1</fullName>
    </submittedName>
</protein>
<keyword evidence="2" id="KW-1185">Reference proteome</keyword>
<dbReference type="Proteomes" id="UP000789342">
    <property type="component" value="Unassembled WGS sequence"/>
</dbReference>
<name>A0A9N9EPY6_9GLOM</name>
<evidence type="ECO:0000313" key="1">
    <source>
        <dbReference type="EMBL" id="CAG8689979.1"/>
    </source>
</evidence>
<organism evidence="1 2">
    <name type="scientific">Acaulospora morrowiae</name>
    <dbReference type="NCBI Taxonomy" id="94023"/>
    <lineage>
        <taxon>Eukaryota</taxon>
        <taxon>Fungi</taxon>
        <taxon>Fungi incertae sedis</taxon>
        <taxon>Mucoromycota</taxon>
        <taxon>Glomeromycotina</taxon>
        <taxon>Glomeromycetes</taxon>
        <taxon>Diversisporales</taxon>
        <taxon>Acaulosporaceae</taxon>
        <taxon>Acaulospora</taxon>
    </lineage>
</organism>
<dbReference type="EMBL" id="CAJVPV010015103">
    <property type="protein sequence ID" value="CAG8689979.1"/>
    <property type="molecule type" value="Genomic_DNA"/>
</dbReference>